<accession>A0AAV4ZSX3</accession>
<dbReference type="Proteomes" id="UP001055247">
    <property type="component" value="Unassembled WGS sequence"/>
</dbReference>
<dbReference type="AlphaFoldDB" id="A0AAV4ZSX3"/>
<dbReference type="EMBL" id="BPQO01000022">
    <property type="protein sequence ID" value="GJD90963.1"/>
    <property type="molecule type" value="Genomic_DNA"/>
</dbReference>
<reference evidence="1" key="2">
    <citation type="submission" date="2021-08" db="EMBL/GenBank/DDBJ databases">
        <authorList>
            <person name="Tani A."/>
            <person name="Ola A."/>
            <person name="Ogura Y."/>
            <person name="Katsura K."/>
            <person name="Hayashi T."/>
        </authorList>
    </citation>
    <scope>NUCLEOTIDE SEQUENCE</scope>
    <source>
        <strain evidence="1">DSM 16372</strain>
    </source>
</reference>
<evidence type="ECO:0000313" key="1">
    <source>
        <dbReference type="EMBL" id="GJD90963.1"/>
    </source>
</evidence>
<protein>
    <submittedName>
        <fullName evidence="1">Uncharacterized protein</fullName>
    </submittedName>
</protein>
<proteinExistence type="predicted"/>
<organism evidence="1 2">
    <name type="scientific">Methylobacterium hispanicum</name>
    <dbReference type="NCBI Taxonomy" id="270350"/>
    <lineage>
        <taxon>Bacteria</taxon>
        <taxon>Pseudomonadati</taxon>
        <taxon>Pseudomonadota</taxon>
        <taxon>Alphaproteobacteria</taxon>
        <taxon>Hyphomicrobiales</taxon>
        <taxon>Methylobacteriaceae</taxon>
        <taxon>Methylobacterium</taxon>
    </lineage>
</organism>
<comment type="caution">
    <text evidence="1">The sequence shown here is derived from an EMBL/GenBank/DDBJ whole genome shotgun (WGS) entry which is preliminary data.</text>
</comment>
<keyword evidence="2" id="KW-1185">Reference proteome</keyword>
<evidence type="ECO:0000313" key="2">
    <source>
        <dbReference type="Proteomes" id="UP001055247"/>
    </source>
</evidence>
<gene>
    <name evidence="1" type="ORF">BHAOGJBA_4507</name>
</gene>
<sequence>MSTKRPLRIFVGETSATSDGGRHRAVAREYAFAEDGNGGVVPLALNGQVESRYFLQGHRAWAEMEGRVRRLCEAGGAGSRVFWNRAALIAYFNSAGAEERDLLRISHAHASVEATDRVWATPSSWGEAHQCGVRALDAYGRRRAGEDAEAVHILRDERGGHVLVVGMRDTAIAWASPEGYDKWFAQDIRTLARSLQAASEQTAEPALPALAPR</sequence>
<reference evidence="1" key="1">
    <citation type="journal article" date="2016" name="Front. Microbiol.">
        <title>Genome Sequence of the Piezophilic, Mesophilic Sulfate-Reducing Bacterium Desulfovibrio indicus J2T.</title>
        <authorList>
            <person name="Cao J."/>
            <person name="Maignien L."/>
            <person name="Shao Z."/>
            <person name="Alain K."/>
            <person name="Jebbar M."/>
        </authorList>
    </citation>
    <scope>NUCLEOTIDE SEQUENCE</scope>
    <source>
        <strain evidence="1">DSM 16372</strain>
    </source>
</reference>
<name>A0AAV4ZSX3_9HYPH</name>